<feature type="transmembrane region" description="Helical" evidence="1">
    <location>
        <begin position="158"/>
        <end position="179"/>
    </location>
</feature>
<protein>
    <submittedName>
        <fullName evidence="2">NADH dehydrogenase subunit 6</fullName>
    </submittedName>
</protein>
<reference evidence="2" key="1">
    <citation type="journal article" date="2022" name="Genes (Basel)">
        <title>Novel Gene Rearrangements in the Mitochondrial Genomes of Cynipoid Wasps (Hymenoptera: Cynipoidea).</title>
        <authorList>
            <person name="Shu X."/>
            <person name="Li Z."/>
            <person name="Yuan R."/>
            <person name="Tang P."/>
            <person name="Chen X."/>
        </authorList>
    </citation>
    <scope>NUCLEOTIDE SEQUENCE</scope>
</reference>
<dbReference type="AlphaFoldDB" id="A0A9E8GDB3"/>
<keyword evidence="1" id="KW-1133">Transmembrane helix</keyword>
<accession>A0A9E8GDB3</accession>
<feature type="transmembrane region" description="Helical" evidence="1">
    <location>
        <begin position="36"/>
        <end position="56"/>
    </location>
</feature>
<organism evidence="2">
    <name type="scientific">Pujadella villari</name>
    <dbReference type="NCBI Taxonomy" id="2943468"/>
    <lineage>
        <taxon>Eukaryota</taxon>
        <taxon>Metazoa</taxon>
        <taxon>Ecdysozoa</taxon>
        <taxon>Arthropoda</taxon>
        <taxon>Hexapoda</taxon>
        <taxon>Insecta</taxon>
        <taxon>Pterygota</taxon>
        <taxon>Neoptera</taxon>
        <taxon>Endopterygota</taxon>
        <taxon>Hymenoptera</taxon>
        <taxon>Apocrita</taxon>
        <taxon>Proctotrupomorpha</taxon>
        <taxon>Cynipoidea</taxon>
        <taxon>Figitidae</taxon>
        <taxon>Aspicerinae</taxon>
        <taxon>Pujadella</taxon>
    </lineage>
</organism>
<gene>
    <name evidence="2" type="primary">nad6</name>
</gene>
<dbReference type="EMBL" id="OM677824">
    <property type="protein sequence ID" value="UZT67469.1"/>
    <property type="molecule type" value="Genomic_DNA"/>
</dbReference>
<geneLocation type="mitochondrion" evidence="2"/>
<proteinExistence type="predicted"/>
<evidence type="ECO:0000256" key="1">
    <source>
        <dbReference type="SAM" id="Phobius"/>
    </source>
</evidence>
<feature type="transmembrane region" description="Helical" evidence="1">
    <location>
        <begin position="12"/>
        <end position="29"/>
    </location>
</feature>
<keyword evidence="1" id="KW-0812">Transmembrane</keyword>
<sequence>MYFMMMMNLISYFYLFVLIFMFMLILIPSNFRVHPLIFGMVLLLYAILVSLLLNFFNQSSLYSYLMFLIVVGGFLVLFLYFNSFAINNKMHIDMSLIKMYIYKIFMMFLMLGLMVYKFNFFNMLLFLGSNLLEMNMMNLFYYKMNNLNISNLYNNMDYLVIFGMIYLFYTLVIVVKVIYYTNSKAIRQML</sequence>
<name>A0A9E8GDB3_9HYME</name>
<keyword evidence="2" id="KW-0496">Mitochondrion</keyword>
<feature type="transmembrane region" description="Helical" evidence="1">
    <location>
        <begin position="104"/>
        <end position="127"/>
    </location>
</feature>
<reference evidence="2" key="2">
    <citation type="submission" date="2022-02" db="EMBL/GenBank/DDBJ databases">
        <authorList>
            <person name="Shu X.H."/>
            <person name="Li Z.K."/>
            <person name="Tang P."/>
            <person name="Chen X.X."/>
        </authorList>
    </citation>
    <scope>NUCLEOTIDE SEQUENCE</scope>
</reference>
<keyword evidence="1" id="KW-0472">Membrane</keyword>
<feature type="transmembrane region" description="Helical" evidence="1">
    <location>
        <begin position="62"/>
        <end position="83"/>
    </location>
</feature>
<evidence type="ECO:0000313" key="2">
    <source>
        <dbReference type="EMBL" id="UZT67469.1"/>
    </source>
</evidence>